<comment type="cofactor">
    <cofactor evidence="3">
        <name>Mg(2+)</name>
        <dbReference type="ChEBI" id="CHEBI:18420"/>
    </cofactor>
</comment>
<accession>A0A4R8J1E1</accession>
<evidence type="ECO:0000256" key="2">
    <source>
        <dbReference type="ARBA" id="ARBA00023239"/>
    </source>
</evidence>
<proteinExistence type="inferred from homology"/>
<comment type="pathway">
    <text evidence="3 4">Cofactor biosynthesis; coenzyme A biosynthesis; CoA from (R)-pantothenate: step 3/5.</text>
</comment>
<keyword evidence="3 4" id="KW-0285">Flavoprotein</keyword>
<dbReference type="AlphaFoldDB" id="A0A4R8J1E1"/>
<evidence type="ECO:0000256" key="1">
    <source>
        <dbReference type="ARBA" id="ARBA00022793"/>
    </source>
</evidence>
<dbReference type="GO" id="GO:0010181">
    <property type="term" value="F:FMN binding"/>
    <property type="evidence" value="ECO:0007669"/>
    <property type="project" value="UniProtKB-UniRule"/>
</dbReference>
<dbReference type="InterPro" id="IPR005252">
    <property type="entry name" value="CoaBC"/>
</dbReference>
<evidence type="ECO:0000256" key="4">
    <source>
        <dbReference type="RuleBase" id="RU364078"/>
    </source>
</evidence>
<dbReference type="Proteomes" id="UP000294914">
    <property type="component" value="Unassembled WGS sequence"/>
</dbReference>
<keyword evidence="3 4" id="KW-0288">FMN</keyword>
<feature type="binding site" evidence="3">
    <location>
        <position position="341"/>
    </location>
    <ligand>
        <name>CTP</name>
        <dbReference type="ChEBI" id="CHEBI:37563"/>
    </ligand>
</feature>
<organism evidence="7 8">
    <name type="scientific">Thiohalophilus thiocyanatoxydans</name>
    <dbReference type="NCBI Taxonomy" id="381308"/>
    <lineage>
        <taxon>Bacteria</taxon>
        <taxon>Pseudomonadati</taxon>
        <taxon>Pseudomonadota</taxon>
        <taxon>Gammaproteobacteria</taxon>
        <taxon>Thiohalomonadales</taxon>
        <taxon>Thiohalophilaceae</taxon>
        <taxon>Thiohalophilus</taxon>
    </lineage>
</organism>
<keyword evidence="2 3" id="KW-0456">Lyase</keyword>
<feature type="binding site" evidence="3">
    <location>
        <position position="337"/>
    </location>
    <ligand>
        <name>CTP</name>
        <dbReference type="ChEBI" id="CHEBI:37563"/>
    </ligand>
</feature>
<keyword evidence="1 3" id="KW-0210">Decarboxylase</keyword>
<keyword evidence="3 4" id="KW-0436">Ligase</keyword>
<feature type="region of interest" description="Phosphopantothenate--cysteine ligase" evidence="3">
    <location>
        <begin position="191"/>
        <end position="424"/>
    </location>
</feature>
<comment type="function">
    <text evidence="3">Catalyzes two sequential steps in the biosynthesis of coenzyme A. In the first step cysteine is conjugated to 4'-phosphopantothenate to form 4-phosphopantothenoylcysteine. In the second step the latter compound is decarboxylated to form 4'-phosphopantotheine.</text>
</comment>
<dbReference type="Pfam" id="PF04127">
    <property type="entry name" value="DFP"/>
    <property type="match status" value="1"/>
</dbReference>
<name>A0A4R8J1E1_9GAMM</name>
<comment type="cofactor">
    <cofactor evidence="3">
        <name>FMN</name>
        <dbReference type="ChEBI" id="CHEBI:58210"/>
    </cofactor>
    <text evidence="3">Binds 1 FMN per subunit.</text>
</comment>
<comment type="caution">
    <text evidence="3">Lacks conserved residue(s) required for the propagation of feature annotation.</text>
</comment>
<keyword evidence="3" id="KW-0511">Multifunctional enzyme</keyword>
<dbReference type="UniPathway" id="UPA00241">
    <property type="reaction ID" value="UER00353"/>
</dbReference>
<dbReference type="GO" id="GO:0015941">
    <property type="term" value="P:pantothenate catabolic process"/>
    <property type="evidence" value="ECO:0007669"/>
    <property type="project" value="InterPro"/>
</dbReference>
<dbReference type="EC" id="6.3.2.5" evidence="3"/>
<dbReference type="Pfam" id="PF02441">
    <property type="entry name" value="Flavoprotein"/>
    <property type="match status" value="1"/>
</dbReference>
<feature type="binding site" evidence="3">
    <location>
        <begin position="305"/>
        <end position="308"/>
    </location>
    <ligand>
        <name>CTP</name>
        <dbReference type="ChEBI" id="CHEBI:37563"/>
    </ligand>
</feature>
<feature type="domain" description="Flavoprotein" evidence="5">
    <location>
        <begin position="7"/>
        <end position="180"/>
    </location>
</feature>
<keyword evidence="3" id="KW-0460">Magnesium</keyword>
<dbReference type="EC" id="4.1.1.36" evidence="3"/>
<dbReference type="InterPro" id="IPR007085">
    <property type="entry name" value="DNA/pantothenate-metab_flavo_C"/>
</dbReference>
<dbReference type="InterPro" id="IPR035929">
    <property type="entry name" value="CoaB-like_sf"/>
</dbReference>
<reference evidence="7 8" key="1">
    <citation type="submission" date="2019-03" db="EMBL/GenBank/DDBJ databases">
        <title>Genomic Encyclopedia of Type Strains, Phase IV (KMG-IV): sequencing the most valuable type-strain genomes for metagenomic binning, comparative biology and taxonomic classification.</title>
        <authorList>
            <person name="Goeker M."/>
        </authorList>
    </citation>
    <scope>NUCLEOTIDE SEQUENCE [LARGE SCALE GENOMIC DNA]</scope>
    <source>
        <strain evidence="7 8">DSM 16326</strain>
    </source>
</reference>
<evidence type="ECO:0000259" key="6">
    <source>
        <dbReference type="Pfam" id="PF04127"/>
    </source>
</evidence>
<gene>
    <name evidence="3" type="primary">coaBC</name>
    <name evidence="7" type="ORF">EDC23_0499</name>
</gene>
<evidence type="ECO:0000313" key="8">
    <source>
        <dbReference type="Proteomes" id="UP000294914"/>
    </source>
</evidence>
<comment type="similarity">
    <text evidence="3 4">In the N-terminal section; belongs to the HFCD (homo-oligomeric flavin containing Cys decarboxylase) superfamily.</text>
</comment>
<dbReference type="RefSeq" id="WP_134080764.1">
    <property type="nucleotide sequence ID" value="NZ_SOQX01000001.1"/>
</dbReference>
<dbReference type="PANTHER" id="PTHR14359">
    <property type="entry name" value="HOMO-OLIGOMERIC FLAVIN CONTAINING CYS DECARBOXYLASE FAMILY"/>
    <property type="match status" value="1"/>
</dbReference>
<dbReference type="Gene3D" id="3.40.50.10300">
    <property type="entry name" value="CoaB-like"/>
    <property type="match status" value="1"/>
</dbReference>
<evidence type="ECO:0000259" key="5">
    <source>
        <dbReference type="Pfam" id="PF02441"/>
    </source>
</evidence>
<dbReference type="SUPFAM" id="SSF52507">
    <property type="entry name" value="Homo-oligomeric flavin-containing Cys decarboxylases, HFCD"/>
    <property type="match status" value="1"/>
</dbReference>
<feature type="domain" description="DNA/pantothenate metabolism flavoprotein C-terminal" evidence="6">
    <location>
        <begin position="186"/>
        <end position="397"/>
    </location>
</feature>
<dbReference type="NCBIfam" id="TIGR00521">
    <property type="entry name" value="coaBC_dfp"/>
    <property type="match status" value="1"/>
</dbReference>
<feature type="region of interest" description="Phosphopantothenoylcysteine decarboxylase" evidence="3">
    <location>
        <begin position="1"/>
        <end position="190"/>
    </location>
</feature>
<evidence type="ECO:0000256" key="3">
    <source>
        <dbReference type="HAMAP-Rule" id="MF_02225"/>
    </source>
</evidence>
<dbReference type="GO" id="GO:0004632">
    <property type="term" value="F:phosphopantothenate--cysteine ligase activity"/>
    <property type="evidence" value="ECO:0007669"/>
    <property type="project" value="UniProtKB-UniRule"/>
</dbReference>
<comment type="pathway">
    <text evidence="3 4">Cofactor biosynthesis; coenzyme A biosynthesis; CoA from (R)-pantothenate: step 2/5.</text>
</comment>
<dbReference type="SUPFAM" id="SSF102645">
    <property type="entry name" value="CoaB-like"/>
    <property type="match status" value="1"/>
</dbReference>
<comment type="caution">
    <text evidence="7">The sequence shown here is derived from an EMBL/GenBank/DDBJ whole genome shotgun (WGS) entry which is preliminary data.</text>
</comment>
<keyword evidence="3" id="KW-0479">Metal-binding</keyword>
<dbReference type="HAMAP" id="MF_02225">
    <property type="entry name" value="CoaBC"/>
    <property type="match status" value="1"/>
</dbReference>
<evidence type="ECO:0000313" key="7">
    <source>
        <dbReference type="EMBL" id="TDY04127.1"/>
    </source>
</evidence>
<comment type="function">
    <text evidence="4">Catalyzes two steps in the biosynthesis of coenzyme A. In the first step cysteine is conjugated to 4'-phosphopantothenate to form 4-phosphopantothenoylcysteine, in the latter compound is decarboxylated to form 4'-phosphopantotheine.</text>
</comment>
<comment type="catalytic activity">
    <reaction evidence="3 4">
        <text>N-[(R)-4-phosphopantothenoyl]-L-cysteine + H(+) = (R)-4'-phosphopantetheine + CO2</text>
        <dbReference type="Rhea" id="RHEA:16793"/>
        <dbReference type="ChEBI" id="CHEBI:15378"/>
        <dbReference type="ChEBI" id="CHEBI:16526"/>
        <dbReference type="ChEBI" id="CHEBI:59458"/>
        <dbReference type="ChEBI" id="CHEBI:61723"/>
        <dbReference type="EC" id="4.1.1.36"/>
    </reaction>
</comment>
<feature type="active site" description="Proton donor" evidence="3">
    <location>
        <position position="159"/>
    </location>
</feature>
<dbReference type="InterPro" id="IPR003382">
    <property type="entry name" value="Flavoprotein"/>
</dbReference>
<comment type="similarity">
    <text evidence="3 4">In the C-terminal section; belongs to the PPC synthetase family.</text>
</comment>
<protein>
    <recommendedName>
        <fullName evidence="3">Coenzyme A biosynthesis bifunctional protein CoaBC</fullName>
    </recommendedName>
    <alternativeName>
        <fullName evidence="3">DNA/pantothenate metabolism flavoprotein</fullName>
    </alternativeName>
    <alternativeName>
        <fullName evidence="3">Phosphopantothenoylcysteine synthetase/decarboxylase</fullName>
        <shortName evidence="3">PPCS-PPCDC</shortName>
    </alternativeName>
    <domain>
        <recommendedName>
            <fullName evidence="3">Phosphopantothenoylcysteine decarboxylase</fullName>
            <shortName evidence="3">PPC decarboxylase</shortName>
            <shortName evidence="3">PPC-DC</shortName>
            <ecNumber evidence="3">4.1.1.36</ecNumber>
        </recommendedName>
        <alternativeName>
            <fullName evidence="3">CoaC</fullName>
        </alternativeName>
    </domain>
    <domain>
        <recommendedName>
            <fullName evidence="3">Phosphopantothenate--cysteine ligase</fullName>
            <ecNumber evidence="3">6.3.2.5</ecNumber>
        </recommendedName>
        <alternativeName>
            <fullName evidence="3">CoaB</fullName>
        </alternativeName>
        <alternativeName>
            <fullName evidence="3">Phosphopantothenoylcysteine synthetase</fullName>
            <shortName evidence="3">PPC synthetase</shortName>
            <shortName evidence="3">PPC-S</shortName>
        </alternativeName>
    </domain>
</protein>
<dbReference type="InterPro" id="IPR036551">
    <property type="entry name" value="Flavin_trans-like"/>
</dbReference>
<sequence>MTQLANKHILLGVTGSIAAYKAADLVRRLREAGAEVRVVMTAGAGEFVTPMTFQAVSGHPVHQHLLDADAEAAMGHIELARWADAIIVAPASADFLARLAQGRADDLLSAVCLAAERPLAVAPAMNTHMWANPATGENVRSLQKRGVLLIGPEAGEQACGDVGAGRMSSPESIITQLADLFSTGSLTGRTLLITAGPTREAIDPVRYLSNHSSGKMGFALAEAAVEAGARVILVSGPVNLATPAHVERLDVVSAQQMAAAVDSRIGEADIFIATAAVADYRPRQVPAEKIKKDQPQLTLELEKNPDILAGVKQQHPGVFCVGFAAETTDLERYARAKLDDKRLEMVVANLVGSATPETEGTFGSETNVLQVFWPGGETHLPLAPKGQLARQLIPVIVSRYEQRDMTAAGKGKIVELNQAVRPKR</sequence>
<dbReference type="GO" id="GO:0046872">
    <property type="term" value="F:metal ion binding"/>
    <property type="evidence" value="ECO:0007669"/>
    <property type="project" value="UniProtKB-KW"/>
</dbReference>
<dbReference type="Gene3D" id="3.40.50.1950">
    <property type="entry name" value="Flavin prenyltransferase-like"/>
    <property type="match status" value="1"/>
</dbReference>
<dbReference type="EMBL" id="SOQX01000001">
    <property type="protein sequence ID" value="TDY04127.1"/>
    <property type="molecule type" value="Genomic_DNA"/>
</dbReference>
<comment type="catalytic activity">
    <reaction evidence="3 4">
        <text>(R)-4'-phosphopantothenate + L-cysteine + CTP = N-[(R)-4-phosphopantothenoyl]-L-cysteine + CMP + diphosphate + H(+)</text>
        <dbReference type="Rhea" id="RHEA:19397"/>
        <dbReference type="ChEBI" id="CHEBI:10986"/>
        <dbReference type="ChEBI" id="CHEBI:15378"/>
        <dbReference type="ChEBI" id="CHEBI:33019"/>
        <dbReference type="ChEBI" id="CHEBI:35235"/>
        <dbReference type="ChEBI" id="CHEBI:37563"/>
        <dbReference type="ChEBI" id="CHEBI:59458"/>
        <dbReference type="ChEBI" id="CHEBI:60377"/>
        <dbReference type="EC" id="6.3.2.5"/>
    </reaction>
</comment>
<dbReference type="PANTHER" id="PTHR14359:SF6">
    <property type="entry name" value="PHOSPHOPANTOTHENOYLCYSTEINE DECARBOXYLASE"/>
    <property type="match status" value="1"/>
</dbReference>
<dbReference type="OrthoDB" id="9802554at2"/>
<feature type="binding site" evidence="3">
    <location>
        <position position="279"/>
    </location>
    <ligand>
        <name>CTP</name>
        <dbReference type="ChEBI" id="CHEBI:37563"/>
    </ligand>
</feature>
<dbReference type="GO" id="GO:0071513">
    <property type="term" value="C:phosphopantothenoylcysteine decarboxylase complex"/>
    <property type="evidence" value="ECO:0007669"/>
    <property type="project" value="TreeGrafter"/>
</dbReference>
<feature type="binding site" evidence="3">
    <location>
        <position position="323"/>
    </location>
    <ligand>
        <name>CTP</name>
        <dbReference type="ChEBI" id="CHEBI:37563"/>
    </ligand>
</feature>
<keyword evidence="8" id="KW-1185">Reference proteome</keyword>
<feature type="binding site" evidence="3">
    <location>
        <position position="289"/>
    </location>
    <ligand>
        <name>CTP</name>
        <dbReference type="ChEBI" id="CHEBI:37563"/>
    </ligand>
</feature>
<dbReference type="GO" id="GO:0004633">
    <property type="term" value="F:phosphopantothenoylcysteine decarboxylase activity"/>
    <property type="evidence" value="ECO:0007669"/>
    <property type="project" value="UniProtKB-UniRule"/>
</dbReference>
<dbReference type="GO" id="GO:0015937">
    <property type="term" value="P:coenzyme A biosynthetic process"/>
    <property type="evidence" value="ECO:0007669"/>
    <property type="project" value="UniProtKB-UniRule"/>
</dbReference>